<feature type="binding site" evidence="18">
    <location>
        <position position="246"/>
    </location>
    <ligand>
        <name>Zn(2+)</name>
        <dbReference type="ChEBI" id="CHEBI:29105"/>
    </ligand>
</feature>
<dbReference type="GO" id="GO:0000166">
    <property type="term" value="F:nucleotide binding"/>
    <property type="evidence" value="ECO:0007669"/>
    <property type="project" value="UniProtKB-KW"/>
</dbReference>
<feature type="binding site" evidence="18">
    <location>
        <begin position="71"/>
        <end position="76"/>
    </location>
    <ligand>
        <name>NAD(+)</name>
        <dbReference type="ChEBI" id="CHEBI:57540"/>
    </ligand>
</feature>
<name>A0A2N0ZCU6_9BACI</name>
<dbReference type="CDD" id="cd08195">
    <property type="entry name" value="DHQS"/>
    <property type="match status" value="1"/>
</dbReference>
<gene>
    <name evidence="18" type="primary">aroB</name>
    <name evidence="22" type="ORF">CWS20_19340</name>
</gene>
<evidence type="ECO:0000256" key="11">
    <source>
        <dbReference type="ARBA" id="ARBA00022723"/>
    </source>
</evidence>
<comment type="cofactor">
    <cofactor evidence="2 18">
        <name>NAD(+)</name>
        <dbReference type="ChEBI" id="CHEBI:57540"/>
    </cofactor>
</comment>
<dbReference type="InterPro" id="IPR016037">
    <property type="entry name" value="DHQ_synth_AroB"/>
</dbReference>
<keyword evidence="17 18" id="KW-0170">Cobalt</keyword>
<keyword evidence="23" id="KW-1185">Reference proteome</keyword>
<evidence type="ECO:0000256" key="4">
    <source>
        <dbReference type="ARBA" id="ARBA00004496"/>
    </source>
</evidence>
<feature type="binding site" evidence="18">
    <location>
        <begin position="168"/>
        <end position="171"/>
    </location>
    <ligand>
        <name>NAD(+)</name>
        <dbReference type="ChEBI" id="CHEBI:57540"/>
    </ligand>
</feature>
<evidence type="ECO:0000256" key="16">
    <source>
        <dbReference type="ARBA" id="ARBA00023239"/>
    </source>
</evidence>
<dbReference type="GO" id="GO:0008652">
    <property type="term" value="P:amino acid biosynthetic process"/>
    <property type="evidence" value="ECO:0007669"/>
    <property type="project" value="UniProtKB-KW"/>
</dbReference>
<dbReference type="Proteomes" id="UP000233343">
    <property type="component" value="Unassembled WGS sequence"/>
</dbReference>
<comment type="subcellular location">
    <subcellularLocation>
        <location evidence="4 18">Cytoplasm</location>
    </subcellularLocation>
</comment>
<keyword evidence="9 18" id="KW-0963">Cytoplasm</keyword>
<dbReference type="PIRSF" id="PIRSF001455">
    <property type="entry name" value="DHQ_synth"/>
    <property type="match status" value="1"/>
</dbReference>
<dbReference type="Pfam" id="PF24621">
    <property type="entry name" value="DHQS_C"/>
    <property type="match status" value="1"/>
</dbReference>
<dbReference type="GO" id="GO:0005737">
    <property type="term" value="C:cytoplasm"/>
    <property type="evidence" value="ECO:0007669"/>
    <property type="project" value="UniProtKB-SubCell"/>
</dbReference>
<evidence type="ECO:0000256" key="19">
    <source>
        <dbReference type="SAM" id="Phobius"/>
    </source>
</evidence>
<evidence type="ECO:0000256" key="13">
    <source>
        <dbReference type="ARBA" id="ARBA00022833"/>
    </source>
</evidence>
<keyword evidence="19" id="KW-0472">Membrane</keyword>
<protein>
    <recommendedName>
        <fullName evidence="8 18">3-dehydroquinate synthase</fullName>
        <shortName evidence="18">DHQS</shortName>
        <ecNumber evidence="7 18">4.2.3.4</ecNumber>
    </recommendedName>
</protein>
<dbReference type="InterPro" id="IPR056179">
    <property type="entry name" value="DHQS_C"/>
</dbReference>
<keyword evidence="16 18" id="KW-0456">Lyase</keyword>
<dbReference type="InterPro" id="IPR050071">
    <property type="entry name" value="Dehydroquinate_synthase"/>
</dbReference>
<proteinExistence type="inferred from homology"/>
<keyword evidence="15 18" id="KW-0057">Aromatic amino acid biosynthesis</keyword>
<dbReference type="RefSeq" id="WP_066200582.1">
    <property type="nucleotide sequence ID" value="NZ_JAMAUX010000006.1"/>
</dbReference>
<dbReference type="InterPro" id="IPR030963">
    <property type="entry name" value="DHQ_synth_fam"/>
</dbReference>
<dbReference type="GO" id="GO:0003856">
    <property type="term" value="F:3-dehydroquinate synthase activity"/>
    <property type="evidence" value="ECO:0007669"/>
    <property type="project" value="UniProtKB-UniRule"/>
</dbReference>
<dbReference type="AlphaFoldDB" id="A0A2N0ZCU6"/>
<evidence type="ECO:0000256" key="8">
    <source>
        <dbReference type="ARBA" id="ARBA00017684"/>
    </source>
</evidence>
<comment type="cofactor">
    <cofactor evidence="18">
        <name>Co(2+)</name>
        <dbReference type="ChEBI" id="CHEBI:48828"/>
    </cofactor>
    <cofactor evidence="18">
        <name>Zn(2+)</name>
        <dbReference type="ChEBI" id="CHEBI:29105"/>
    </cofactor>
    <text evidence="18">Binds 1 divalent metal cation per subunit. Can use either Co(2+) or Zn(2+).</text>
</comment>
<evidence type="ECO:0000256" key="1">
    <source>
        <dbReference type="ARBA" id="ARBA00001393"/>
    </source>
</evidence>
<evidence type="ECO:0000256" key="5">
    <source>
        <dbReference type="ARBA" id="ARBA00004661"/>
    </source>
</evidence>
<sequence>MELLRITTSSKEYPVFIGNGVIHQLTEFVKTELSSFTKVCLIVDSAVADLYLKDLQPALAELEIAIYKAPSGEQAKTFDVYYEIMSFLLDQKLDRKSIIVALGGGAIGDLAGFVAATYMRGIRFIQVPTTILAHDSAVGGKVAINHPKGKNMIGAFHQPEAVFYDLEFLHTLPAKEKRSGFAEVIKHGLIHDVVFYAHLRDRLQSLEEVPPSDLQAFLKRGIEIKGDFVSEDETEQNVRAYLNFGHTLGHAIEAEMGYGGWTHGESVAVGMIFALQLSRKKLKLKFNVEDFKSWLSILGYETTIPESVSHEKLLQRMKQDKKSVGQQIHFVLLKEIGKPELCELSDEELLEELAHF</sequence>
<feature type="binding site" evidence="18">
    <location>
        <begin position="105"/>
        <end position="109"/>
    </location>
    <ligand>
        <name>NAD(+)</name>
        <dbReference type="ChEBI" id="CHEBI:57540"/>
    </ligand>
</feature>
<dbReference type="GO" id="GO:0046872">
    <property type="term" value="F:metal ion binding"/>
    <property type="evidence" value="ECO:0007669"/>
    <property type="project" value="UniProtKB-KW"/>
</dbReference>
<evidence type="ECO:0000256" key="12">
    <source>
        <dbReference type="ARBA" id="ARBA00022741"/>
    </source>
</evidence>
<evidence type="ECO:0000256" key="14">
    <source>
        <dbReference type="ARBA" id="ARBA00023027"/>
    </source>
</evidence>
<evidence type="ECO:0000256" key="10">
    <source>
        <dbReference type="ARBA" id="ARBA00022605"/>
    </source>
</evidence>
<keyword evidence="10 18" id="KW-0028">Amino-acid biosynthesis</keyword>
<reference evidence="22 23" key="1">
    <citation type="journal article" date="2010" name="Int. J. Syst. Evol. Microbiol.">
        <title>Bacillus horneckiae sp. nov., isolated from a spacecraft-assembly clean room.</title>
        <authorList>
            <person name="Vaishampayan P."/>
            <person name="Probst A."/>
            <person name="Krishnamurthi S."/>
            <person name="Ghosh S."/>
            <person name="Osman S."/>
            <person name="McDowall A."/>
            <person name="Ruckmani A."/>
            <person name="Mayilraj S."/>
            <person name="Venkateswaran K."/>
        </authorList>
    </citation>
    <scope>NUCLEOTIDE SEQUENCE [LARGE SCALE GENOMIC DNA]</scope>
    <source>
        <strain evidence="23">1PO1SC</strain>
    </source>
</reference>
<comment type="catalytic activity">
    <reaction evidence="1 18">
        <text>7-phospho-2-dehydro-3-deoxy-D-arabino-heptonate = 3-dehydroquinate + phosphate</text>
        <dbReference type="Rhea" id="RHEA:21968"/>
        <dbReference type="ChEBI" id="CHEBI:32364"/>
        <dbReference type="ChEBI" id="CHEBI:43474"/>
        <dbReference type="ChEBI" id="CHEBI:58394"/>
        <dbReference type="EC" id="4.2.3.4"/>
    </reaction>
</comment>
<feature type="binding site" evidence="18">
    <location>
        <position position="183"/>
    </location>
    <ligand>
        <name>Zn(2+)</name>
        <dbReference type="ChEBI" id="CHEBI:29105"/>
    </ligand>
</feature>
<evidence type="ECO:0000256" key="18">
    <source>
        <dbReference type="HAMAP-Rule" id="MF_00110"/>
    </source>
</evidence>
<feature type="domain" description="3-dehydroquinate synthase C-terminal" evidence="21">
    <location>
        <begin position="180"/>
        <end position="323"/>
    </location>
</feature>
<feature type="binding site" evidence="18">
    <location>
        <begin position="129"/>
        <end position="130"/>
    </location>
    <ligand>
        <name>NAD(+)</name>
        <dbReference type="ChEBI" id="CHEBI:57540"/>
    </ligand>
</feature>
<evidence type="ECO:0000313" key="22">
    <source>
        <dbReference type="EMBL" id="PKG27315.1"/>
    </source>
</evidence>
<evidence type="ECO:0000259" key="20">
    <source>
        <dbReference type="Pfam" id="PF01761"/>
    </source>
</evidence>
<evidence type="ECO:0000256" key="6">
    <source>
        <dbReference type="ARBA" id="ARBA00005412"/>
    </source>
</evidence>
<evidence type="ECO:0000256" key="7">
    <source>
        <dbReference type="ARBA" id="ARBA00013031"/>
    </source>
</evidence>
<dbReference type="HAMAP" id="MF_00110">
    <property type="entry name" value="DHQ_synthase"/>
    <property type="match status" value="1"/>
</dbReference>
<comment type="function">
    <text evidence="18">Catalyzes the conversion of 3-deoxy-D-arabino-heptulosonate 7-phosphate (DAHP) to dehydroquinate (DHQ).</text>
</comment>
<evidence type="ECO:0000313" key="23">
    <source>
        <dbReference type="Proteomes" id="UP000233343"/>
    </source>
</evidence>
<feature type="binding site" evidence="18">
    <location>
        <position position="263"/>
    </location>
    <ligand>
        <name>Zn(2+)</name>
        <dbReference type="ChEBI" id="CHEBI:29105"/>
    </ligand>
</feature>
<dbReference type="EMBL" id="PISD01000046">
    <property type="protein sequence ID" value="PKG27315.1"/>
    <property type="molecule type" value="Genomic_DNA"/>
</dbReference>
<comment type="pathway">
    <text evidence="5 18">Metabolic intermediate biosynthesis; chorismate biosynthesis; chorismate from D-erythrose 4-phosphate and phosphoenolpyruvate: step 2/7.</text>
</comment>
<evidence type="ECO:0000259" key="21">
    <source>
        <dbReference type="Pfam" id="PF24621"/>
    </source>
</evidence>
<dbReference type="GO" id="GO:0009073">
    <property type="term" value="P:aromatic amino acid family biosynthetic process"/>
    <property type="evidence" value="ECO:0007669"/>
    <property type="project" value="UniProtKB-KW"/>
</dbReference>
<dbReference type="Gene3D" id="1.20.1090.10">
    <property type="entry name" value="Dehydroquinate synthase-like - alpha domain"/>
    <property type="match status" value="1"/>
</dbReference>
<evidence type="ECO:0000256" key="15">
    <source>
        <dbReference type="ARBA" id="ARBA00023141"/>
    </source>
</evidence>
<dbReference type="SUPFAM" id="SSF56796">
    <property type="entry name" value="Dehydroquinate synthase-like"/>
    <property type="match status" value="1"/>
</dbReference>
<dbReference type="Gene3D" id="3.40.50.1970">
    <property type="match status" value="1"/>
</dbReference>
<feature type="domain" description="3-dehydroquinate synthase N-terminal" evidence="20">
    <location>
        <begin position="68"/>
        <end position="178"/>
    </location>
</feature>
<dbReference type="NCBIfam" id="TIGR01357">
    <property type="entry name" value="aroB"/>
    <property type="match status" value="1"/>
</dbReference>
<evidence type="ECO:0000256" key="9">
    <source>
        <dbReference type="ARBA" id="ARBA00022490"/>
    </source>
</evidence>
<feature type="binding site" evidence="18">
    <location>
        <position position="150"/>
    </location>
    <ligand>
        <name>NAD(+)</name>
        <dbReference type="ChEBI" id="CHEBI:57540"/>
    </ligand>
</feature>
<dbReference type="InterPro" id="IPR030960">
    <property type="entry name" value="DHQS/DOIS_N"/>
</dbReference>
<evidence type="ECO:0000256" key="3">
    <source>
        <dbReference type="ARBA" id="ARBA00001947"/>
    </source>
</evidence>
<accession>A0A2N0ZCU6</accession>
<dbReference type="FunFam" id="3.40.50.1970:FF:000007">
    <property type="entry name" value="Pentafunctional AROM polypeptide"/>
    <property type="match status" value="1"/>
</dbReference>
<keyword evidence="14 18" id="KW-0520">NAD</keyword>
<keyword evidence="13 18" id="KW-0862">Zinc</keyword>
<comment type="cofactor">
    <cofactor evidence="3">
        <name>Zn(2+)</name>
        <dbReference type="ChEBI" id="CHEBI:29105"/>
    </cofactor>
</comment>
<dbReference type="PANTHER" id="PTHR43622:SF7">
    <property type="entry name" value="3-DEHYDROQUINATE SYNTHASE, CHLOROPLASTIC"/>
    <property type="match status" value="1"/>
</dbReference>
<dbReference type="EC" id="4.2.3.4" evidence="7 18"/>
<keyword evidence="19" id="KW-0812">Transmembrane</keyword>
<dbReference type="GO" id="GO:0009423">
    <property type="term" value="P:chorismate biosynthetic process"/>
    <property type="evidence" value="ECO:0007669"/>
    <property type="project" value="UniProtKB-UniRule"/>
</dbReference>
<feature type="transmembrane region" description="Helical" evidence="19">
    <location>
        <begin position="98"/>
        <end position="119"/>
    </location>
</feature>
<dbReference type="PANTHER" id="PTHR43622">
    <property type="entry name" value="3-DEHYDROQUINATE SYNTHASE"/>
    <property type="match status" value="1"/>
</dbReference>
<dbReference type="UniPathway" id="UPA00053">
    <property type="reaction ID" value="UER00085"/>
</dbReference>
<evidence type="ECO:0000256" key="17">
    <source>
        <dbReference type="ARBA" id="ARBA00023285"/>
    </source>
</evidence>
<organism evidence="22 23">
    <name type="scientific">Cytobacillus horneckiae</name>
    <dbReference type="NCBI Taxonomy" id="549687"/>
    <lineage>
        <taxon>Bacteria</taxon>
        <taxon>Bacillati</taxon>
        <taxon>Bacillota</taxon>
        <taxon>Bacilli</taxon>
        <taxon>Bacillales</taxon>
        <taxon>Bacillaceae</taxon>
        <taxon>Cytobacillus</taxon>
    </lineage>
</organism>
<keyword evidence="12 18" id="KW-0547">Nucleotide-binding</keyword>
<comment type="caution">
    <text evidence="22">The sequence shown here is derived from an EMBL/GenBank/DDBJ whole genome shotgun (WGS) entry which is preliminary data.</text>
</comment>
<comment type="similarity">
    <text evidence="6 18">Belongs to the sugar phosphate cyclases superfamily. Dehydroquinate synthase family.</text>
</comment>
<feature type="binding site" evidence="18">
    <location>
        <position position="141"/>
    </location>
    <ligand>
        <name>NAD(+)</name>
        <dbReference type="ChEBI" id="CHEBI:57540"/>
    </ligand>
</feature>
<evidence type="ECO:0000256" key="2">
    <source>
        <dbReference type="ARBA" id="ARBA00001911"/>
    </source>
</evidence>
<dbReference type="Pfam" id="PF01761">
    <property type="entry name" value="DHQ_synthase"/>
    <property type="match status" value="1"/>
</dbReference>
<keyword evidence="11 18" id="KW-0479">Metal-binding</keyword>
<keyword evidence="19" id="KW-1133">Transmembrane helix</keyword>